<dbReference type="InterPro" id="IPR019787">
    <property type="entry name" value="Znf_PHD-finger"/>
</dbReference>
<feature type="region of interest" description="Disordered" evidence="5">
    <location>
        <begin position="1"/>
        <end position="29"/>
    </location>
</feature>
<keyword evidence="3" id="KW-0862">Zinc</keyword>
<keyword evidence="9" id="KW-1185">Reference proteome</keyword>
<feature type="domain" description="PHD-type" evidence="7">
    <location>
        <begin position="317"/>
        <end position="438"/>
    </location>
</feature>
<dbReference type="PANTHER" id="PTHR13793:SF107">
    <property type="entry name" value="BROMODOMAIN-CONTAINING PROTEIN HOMOLOG"/>
    <property type="match status" value="1"/>
</dbReference>
<dbReference type="Pfam" id="PF13831">
    <property type="entry name" value="PHD_2"/>
    <property type="match status" value="2"/>
</dbReference>
<feature type="compositionally biased region" description="Polar residues" evidence="5">
    <location>
        <begin position="1334"/>
        <end position="1344"/>
    </location>
</feature>
<feature type="region of interest" description="Disordered" evidence="5">
    <location>
        <begin position="78"/>
        <end position="104"/>
    </location>
</feature>
<evidence type="ECO:0000313" key="9">
    <source>
        <dbReference type="Proteomes" id="UP001064489"/>
    </source>
</evidence>
<reference evidence="8" key="1">
    <citation type="journal article" date="2022" name="Plant J.">
        <title>Strategies of tolerance reflected in two North American maple genomes.</title>
        <authorList>
            <person name="McEvoy S.L."/>
            <person name="Sezen U.U."/>
            <person name="Trouern-Trend A."/>
            <person name="McMahon S.M."/>
            <person name="Schaberg P.G."/>
            <person name="Yang J."/>
            <person name="Wegrzyn J.L."/>
            <person name="Swenson N.G."/>
        </authorList>
    </citation>
    <scope>NUCLEOTIDE SEQUENCE</scope>
    <source>
        <strain evidence="8">91603</strain>
    </source>
</reference>
<dbReference type="CDD" id="cd15571">
    <property type="entry name" value="ePHD"/>
    <property type="match status" value="1"/>
</dbReference>
<keyword evidence="1" id="KW-0479">Metal-binding</keyword>
<dbReference type="PROSITE" id="PS50016">
    <property type="entry name" value="ZF_PHD_2"/>
    <property type="match status" value="2"/>
</dbReference>
<feature type="region of interest" description="Disordered" evidence="5">
    <location>
        <begin position="969"/>
        <end position="995"/>
    </location>
</feature>
<dbReference type="GO" id="GO:0005634">
    <property type="term" value="C:nucleus"/>
    <property type="evidence" value="ECO:0007669"/>
    <property type="project" value="UniProtKB-ARBA"/>
</dbReference>
<feature type="compositionally biased region" description="Polar residues" evidence="5">
    <location>
        <begin position="731"/>
        <end position="747"/>
    </location>
</feature>
<evidence type="ECO:0000259" key="6">
    <source>
        <dbReference type="PROSITE" id="PS50016"/>
    </source>
</evidence>
<protein>
    <submittedName>
        <fullName evidence="8">Uncharacterized protein</fullName>
    </submittedName>
</protein>
<feature type="compositionally biased region" description="Basic and acidic residues" evidence="5">
    <location>
        <begin position="89"/>
        <end position="103"/>
    </location>
</feature>
<dbReference type="PROSITE" id="PS01359">
    <property type="entry name" value="ZF_PHD_1"/>
    <property type="match status" value="1"/>
</dbReference>
<feature type="region of interest" description="Disordered" evidence="5">
    <location>
        <begin position="724"/>
        <end position="747"/>
    </location>
</feature>
<evidence type="ECO:0000256" key="4">
    <source>
        <dbReference type="PROSITE-ProRule" id="PRU00146"/>
    </source>
</evidence>
<evidence type="ECO:0000256" key="1">
    <source>
        <dbReference type="ARBA" id="ARBA00022723"/>
    </source>
</evidence>
<feature type="region of interest" description="Disordered" evidence="5">
    <location>
        <begin position="1323"/>
        <end position="1348"/>
    </location>
</feature>
<reference evidence="8" key="2">
    <citation type="submission" date="2023-02" db="EMBL/GenBank/DDBJ databases">
        <authorList>
            <person name="Swenson N.G."/>
            <person name="Wegrzyn J.L."/>
            <person name="Mcevoy S.L."/>
        </authorList>
    </citation>
    <scope>NUCLEOTIDE SEQUENCE</scope>
    <source>
        <strain evidence="8">91603</strain>
        <tissue evidence="8">Leaf</tissue>
    </source>
</reference>
<evidence type="ECO:0000256" key="5">
    <source>
        <dbReference type="SAM" id="MobiDB-lite"/>
    </source>
</evidence>
<dbReference type="SMART" id="SM00249">
    <property type="entry name" value="PHD"/>
    <property type="match status" value="4"/>
</dbReference>
<feature type="domain" description="PHD-type" evidence="6">
    <location>
        <begin position="257"/>
        <end position="308"/>
    </location>
</feature>
<dbReference type="PANTHER" id="PTHR13793">
    <property type="entry name" value="PHD FINGER PROTEINS"/>
    <property type="match status" value="1"/>
</dbReference>
<proteinExistence type="predicted"/>
<dbReference type="Proteomes" id="UP001064489">
    <property type="component" value="Chromosome 9"/>
</dbReference>
<dbReference type="InterPro" id="IPR019786">
    <property type="entry name" value="Zinc_finger_PHD-type_CS"/>
</dbReference>
<dbReference type="InterPro" id="IPR001965">
    <property type="entry name" value="Znf_PHD"/>
</dbReference>
<dbReference type="PROSITE" id="PS51805">
    <property type="entry name" value="EPHD"/>
    <property type="match status" value="2"/>
</dbReference>
<evidence type="ECO:0000259" key="7">
    <source>
        <dbReference type="PROSITE" id="PS51805"/>
    </source>
</evidence>
<name>A0AAD5JKE4_ACENE</name>
<organism evidence="8 9">
    <name type="scientific">Acer negundo</name>
    <name type="common">Box elder</name>
    <dbReference type="NCBI Taxonomy" id="4023"/>
    <lineage>
        <taxon>Eukaryota</taxon>
        <taxon>Viridiplantae</taxon>
        <taxon>Streptophyta</taxon>
        <taxon>Embryophyta</taxon>
        <taxon>Tracheophyta</taxon>
        <taxon>Spermatophyta</taxon>
        <taxon>Magnoliopsida</taxon>
        <taxon>eudicotyledons</taxon>
        <taxon>Gunneridae</taxon>
        <taxon>Pentapetalae</taxon>
        <taxon>rosids</taxon>
        <taxon>malvids</taxon>
        <taxon>Sapindales</taxon>
        <taxon>Sapindaceae</taxon>
        <taxon>Hippocastanoideae</taxon>
        <taxon>Acereae</taxon>
        <taxon>Acer</taxon>
    </lineage>
</organism>
<dbReference type="EMBL" id="JAJSOW010000001">
    <property type="protein sequence ID" value="KAI9201440.1"/>
    <property type="molecule type" value="Genomic_DNA"/>
</dbReference>
<evidence type="ECO:0000313" key="8">
    <source>
        <dbReference type="EMBL" id="KAI9201440.1"/>
    </source>
</evidence>
<feature type="domain" description="PHD-type" evidence="7">
    <location>
        <begin position="1093"/>
        <end position="1202"/>
    </location>
</feature>
<dbReference type="InterPro" id="IPR013083">
    <property type="entry name" value="Znf_RING/FYVE/PHD"/>
</dbReference>
<dbReference type="Gene3D" id="3.30.40.10">
    <property type="entry name" value="Zinc/RING finger domain, C3HC4 (zinc finger)"/>
    <property type="match status" value="4"/>
</dbReference>
<evidence type="ECO:0000256" key="3">
    <source>
        <dbReference type="ARBA" id="ARBA00022833"/>
    </source>
</evidence>
<dbReference type="InterPro" id="IPR050701">
    <property type="entry name" value="Histone_Mod_Regulator"/>
</dbReference>
<comment type="caution">
    <text evidence="8">The sequence shown here is derived from an EMBL/GenBank/DDBJ whole genome shotgun (WGS) entry which is preliminary data.</text>
</comment>
<feature type="compositionally biased region" description="Gly residues" evidence="5">
    <location>
        <begin position="1"/>
        <end position="11"/>
    </location>
</feature>
<sequence length="1432" mass="158251">MMGRGADGGCGTEERPCRPAVPKISAQIPETTRDTISVDLFSQARKALTERSPFDVAEDGVLSAVNLPNVLTIVLKQSDSRKRHKKSHSSADKKSSSKTDRSKSTGIWVETEDYFRDLALPDVDALSEVDSLGSLARKKCFLIPFCGNDDRNDANVNVSCSGCVNCVKENASEDATKEELNDDEEQSMTIDSLGDDSLIKEEKDFSISDTQVGLDWLLGCRTRALLTSDRPSKKRKLLGSNAGLEKILIGCPCEGNPGLCDFCCAGNSGKESDKLIICSSCKVAVHQKCYGVHEDTDGSWLCSWCKEKKSDTGDSVKQPCLLCPKQGGALKPVHGRGVNGGSVEFAHLFCSLLMPEVYVEDIAKMEPIKNVEGIKETRMKLVCNVCKLKCGACVRCSHGACRASFHPICAREARHRLEVWGKYGCDNVELRAFCSKHSDIQDSKSIPHIGGSCIGDSSVSNHLRETSSINRLQRLKVSRRNGDKIAVHMETSDANTDRSNDSEDVRLSDSRLNGVPVTECGEVQQPKYIGTLERSNSEDVSPSDTLNFAIILKKLIDRGKVNAKDVASEIGISADSLNSSLADGSVVPDLRCKIGKWFSNHAHVGILKKQVFLKFKSSISSKPEIGAADSDGVVVSESDIPDPVAVKSVPPRRRTKSSIRIVRDNKMISEEVFCDNGITMDQVKVDQLDGEELVNPSKVFTPDATGKSSTYPDKLEDSLARHTLKSEGNSDEPSNCSFSERCQSESACPGQNTLVNTDEGNHSCSAVDFLAADFIKTEASSGFYVHPYIHKTLLKMQSGMLSENKMNEFDGPGDREISRLEASSNASICGNNQSRHLKCSDTICKTDGVNLEQLVKARKLGVLELSPVDEVEGEIIYFQQKLLSNAIARKQSADNLVCKVAKSLPQEIDAAWKRRWDAVLVNQYLCELREAKKQGRKERRHKEAQAVLAAATAAAAASSRVSSFRKDALEESTPQENLSKLNSHNGRPGISSQVMPRAKETLSRVSVEKYSEFLQPVTDFSKEHPRSCDICRRSETILNPILICSSCKVAVHLDCYRSVRESMGPWYCELCEELSSRSSGAPSANFWEKPYFVAECGLCGGTTGAFRKSADGQWVHAFCAEWVFESTFRRGQVNPVLGLEKLLKGVDVCCICRRKHGVCIKCNYGHCQTTFHPSCARSTGFYMNVKYSGGNFQHKAYCEKHSLEQRTKAETQKHGVEELKSIKQIRVELERIRLLCDRIIKRERKKRELVLCSHEILAFERDNAACSVLSRKPFFAPDVSSESATTSLKGYTDGYRSCSEAVQRSDDVTVDSTAVKQRIKVPVPMDADQKTDDSSTSQNLFTQKASERVPFSGKQIPHRPLLSQSLSNEEEWSSKARKRETFEKEMVMTSDEASLKNRKLPKGFFYVPVHRLPEEKQMNQDACSVEPVEPDG</sequence>
<dbReference type="Pfam" id="PF13832">
    <property type="entry name" value="zf-HC5HC2H_2"/>
    <property type="match status" value="2"/>
</dbReference>
<dbReference type="GO" id="GO:0006357">
    <property type="term" value="P:regulation of transcription by RNA polymerase II"/>
    <property type="evidence" value="ECO:0007669"/>
    <property type="project" value="TreeGrafter"/>
</dbReference>
<gene>
    <name evidence="8" type="ORF">LWI28_023594</name>
</gene>
<keyword evidence="2 4" id="KW-0863">Zinc-finger</keyword>
<evidence type="ECO:0000256" key="2">
    <source>
        <dbReference type="ARBA" id="ARBA00022771"/>
    </source>
</evidence>
<dbReference type="InterPro" id="IPR034732">
    <property type="entry name" value="EPHD"/>
</dbReference>
<dbReference type="GO" id="GO:0008270">
    <property type="term" value="F:zinc ion binding"/>
    <property type="evidence" value="ECO:0007669"/>
    <property type="project" value="UniProtKB-KW"/>
</dbReference>
<feature type="compositionally biased region" description="Polar residues" evidence="5">
    <location>
        <begin position="972"/>
        <end position="994"/>
    </location>
</feature>
<dbReference type="InterPro" id="IPR011011">
    <property type="entry name" value="Znf_FYVE_PHD"/>
</dbReference>
<dbReference type="SUPFAM" id="SSF57903">
    <property type="entry name" value="FYVE/PHD zinc finger"/>
    <property type="match status" value="2"/>
</dbReference>
<feature type="domain" description="PHD-type" evidence="6">
    <location>
        <begin position="1025"/>
        <end position="1074"/>
    </location>
</feature>
<accession>A0AAD5JKE4</accession>